<protein>
    <submittedName>
        <fullName evidence="3">Putative inhibitor of MCP methylation,CheC-like protein</fullName>
    </submittedName>
</protein>
<dbReference type="Pfam" id="PF13690">
    <property type="entry name" value="CheX"/>
    <property type="match status" value="1"/>
</dbReference>
<dbReference type="KEGG" id="gsn:YC6258_03904"/>
<evidence type="ECO:0000259" key="2">
    <source>
        <dbReference type="Pfam" id="PF13690"/>
    </source>
</evidence>
<gene>
    <name evidence="3" type="ORF">YC6258_03904</name>
</gene>
<dbReference type="SUPFAM" id="SSF103039">
    <property type="entry name" value="CheC-like"/>
    <property type="match status" value="1"/>
</dbReference>
<accession>A0A0C5V995</accession>
<dbReference type="RefSeq" id="WP_169748989.1">
    <property type="nucleotide sequence ID" value="NZ_CP007142.1"/>
</dbReference>
<evidence type="ECO:0000256" key="1">
    <source>
        <dbReference type="ARBA" id="ARBA00022500"/>
    </source>
</evidence>
<evidence type="ECO:0000313" key="3">
    <source>
        <dbReference type="EMBL" id="AJQ95940.1"/>
    </source>
</evidence>
<evidence type="ECO:0000313" key="4">
    <source>
        <dbReference type="Proteomes" id="UP000032266"/>
    </source>
</evidence>
<feature type="domain" description="Chemotaxis phosphatase CheX-like" evidence="2">
    <location>
        <begin position="22"/>
        <end position="118"/>
    </location>
</feature>
<reference evidence="3 4" key="1">
    <citation type="submission" date="2014-01" db="EMBL/GenBank/DDBJ databases">
        <title>Full genme sequencing of cellulolytic bacterium Gynuella sunshinyii YC6258T gen. nov., sp. nov.</title>
        <authorList>
            <person name="Khan H."/>
            <person name="Chung E.J."/>
            <person name="Chung Y.R."/>
        </authorList>
    </citation>
    <scope>NUCLEOTIDE SEQUENCE [LARGE SCALE GENOMIC DNA]</scope>
    <source>
        <strain evidence="3 4">YC6258</strain>
    </source>
</reference>
<sequence>MADFQALPQKPFLKQEAHQAAVTGFIRMEGEQAICTIAIHFSESAILKIGSVMLQETLTVIDEGVADLVGEITNMVTGATKKILWDKGFGFELSRPEIFLQQSEYRHVLPHKVVVVPFQSDFGDFQIEACMKDIRKPAAWGKYSDHRQIV</sequence>
<organism evidence="3 4">
    <name type="scientific">Gynuella sunshinyii YC6258</name>
    <dbReference type="NCBI Taxonomy" id="1445510"/>
    <lineage>
        <taxon>Bacteria</taxon>
        <taxon>Pseudomonadati</taxon>
        <taxon>Pseudomonadota</taxon>
        <taxon>Gammaproteobacteria</taxon>
        <taxon>Oceanospirillales</taxon>
        <taxon>Saccharospirillaceae</taxon>
        <taxon>Gynuella</taxon>
    </lineage>
</organism>
<dbReference type="PANTHER" id="PTHR39452:SF1">
    <property type="entry name" value="CHEY-P PHOSPHATASE CHEX"/>
    <property type="match status" value="1"/>
</dbReference>
<dbReference type="InterPro" id="IPR028051">
    <property type="entry name" value="CheX-like_dom"/>
</dbReference>
<keyword evidence="1" id="KW-0145">Chemotaxis</keyword>
<name>A0A0C5V995_9GAMM</name>
<dbReference type="HOGENOM" id="CLU_116290_0_0_6"/>
<proteinExistence type="predicted"/>
<dbReference type="Gene3D" id="3.40.1550.10">
    <property type="entry name" value="CheC-like"/>
    <property type="match status" value="1"/>
</dbReference>
<dbReference type="PATRIC" id="fig|1445510.3.peg.3882"/>
<dbReference type="AlphaFoldDB" id="A0A0C5V995"/>
<dbReference type="InterPro" id="IPR038756">
    <property type="entry name" value="CheX-like"/>
</dbReference>
<dbReference type="Proteomes" id="UP000032266">
    <property type="component" value="Chromosome"/>
</dbReference>
<dbReference type="GO" id="GO:0006935">
    <property type="term" value="P:chemotaxis"/>
    <property type="evidence" value="ECO:0007669"/>
    <property type="project" value="UniProtKB-KW"/>
</dbReference>
<keyword evidence="4" id="KW-1185">Reference proteome</keyword>
<dbReference type="EMBL" id="CP007142">
    <property type="protein sequence ID" value="AJQ95940.1"/>
    <property type="molecule type" value="Genomic_DNA"/>
</dbReference>
<dbReference type="PANTHER" id="PTHR39452">
    <property type="entry name" value="CHEY-P PHOSPHATASE CHEX"/>
    <property type="match status" value="1"/>
</dbReference>
<dbReference type="CDD" id="cd17906">
    <property type="entry name" value="CheX"/>
    <property type="match status" value="1"/>
</dbReference>
<dbReference type="STRING" id="1445510.YC6258_03904"/>
<dbReference type="InterPro" id="IPR028976">
    <property type="entry name" value="CheC-like_sf"/>
</dbReference>